<dbReference type="RefSeq" id="WP_292173628.1">
    <property type="nucleotide sequence ID" value="NZ_JARAKC010000009.1"/>
</dbReference>
<proteinExistence type="predicted"/>
<evidence type="ECO:0000313" key="2">
    <source>
        <dbReference type="Proteomes" id="UP001276564"/>
    </source>
</evidence>
<protein>
    <submittedName>
        <fullName evidence="1">RiPP</fullName>
    </submittedName>
</protein>
<sequence length="31" mass="3276">MKKTYEKPMLVKKDRLSAVTAGNGGSVVLPG</sequence>
<gene>
    <name evidence="1" type="ORF">RFM23_29425</name>
</gene>
<evidence type="ECO:0000313" key="1">
    <source>
        <dbReference type="EMBL" id="MDX8541737.1"/>
    </source>
</evidence>
<name>A0ABU5AWP7_9HYPH</name>
<comment type="caution">
    <text evidence="1">The sequence shown here is derived from an EMBL/GenBank/DDBJ whole genome shotgun (WGS) entry which is preliminary data.</text>
</comment>
<dbReference type="EMBL" id="JAVIIP010000027">
    <property type="protein sequence ID" value="MDX8541737.1"/>
    <property type="molecule type" value="Genomic_DNA"/>
</dbReference>
<dbReference type="Proteomes" id="UP001276564">
    <property type="component" value="Unassembled WGS sequence"/>
</dbReference>
<accession>A0ABU5AWP7</accession>
<keyword evidence="2" id="KW-1185">Reference proteome</keyword>
<organism evidence="1 2">
    <name type="scientific">Mesorhizobium abyssinicae</name>
    <dbReference type="NCBI Taxonomy" id="1209958"/>
    <lineage>
        <taxon>Bacteria</taxon>
        <taxon>Pseudomonadati</taxon>
        <taxon>Pseudomonadota</taxon>
        <taxon>Alphaproteobacteria</taxon>
        <taxon>Hyphomicrobiales</taxon>
        <taxon>Phyllobacteriaceae</taxon>
        <taxon>Mesorhizobium</taxon>
    </lineage>
</organism>
<reference evidence="1 2" key="1">
    <citation type="submission" date="2023-08" db="EMBL/GenBank/DDBJ databases">
        <title>Implementing the SeqCode for naming new Mesorhizobium species isolated from Vachellia karroo root nodules.</title>
        <authorList>
            <person name="Van Lill M."/>
        </authorList>
    </citation>
    <scope>NUCLEOTIDE SEQUENCE [LARGE SCALE GENOMIC DNA]</scope>
    <source>
        <strain evidence="1 2">VK4B</strain>
    </source>
</reference>